<dbReference type="AlphaFoldDB" id="A0A9Q3CHD1"/>
<evidence type="ECO:0000313" key="1">
    <source>
        <dbReference type="EMBL" id="MBW0484069.1"/>
    </source>
</evidence>
<comment type="caution">
    <text evidence="1">The sequence shown here is derived from an EMBL/GenBank/DDBJ whole genome shotgun (WGS) entry which is preliminary data.</text>
</comment>
<evidence type="ECO:0000313" key="2">
    <source>
        <dbReference type="Proteomes" id="UP000765509"/>
    </source>
</evidence>
<keyword evidence="2" id="KW-1185">Reference proteome</keyword>
<protein>
    <submittedName>
        <fullName evidence="1">Uncharacterized protein</fullName>
    </submittedName>
</protein>
<proteinExistence type="predicted"/>
<gene>
    <name evidence="1" type="ORF">O181_023784</name>
</gene>
<sequence>MYGIDGHTNKDRKFTIGDDKNQKYAFLPFNRKLTVNEVSQVNLALEKLKSKQLNDAEVSLHLNYIQEDELSTHSYDHKEPLVGIIGHKSDIILNIKRPYPPVLRRPAYPASPK</sequence>
<accession>A0A9Q3CHD1</accession>
<dbReference type="EMBL" id="AVOT02007517">
    <property type="protein sequence ID" value="MBW0484069.1"/>
    <property type="molecule type" value="Genomic_DNA"/>
</dbReference>
<organism evidence="1 2">
    <name type="scientific">Austropuccinia psidii MF-1</name>
    <dbReference type="NCBI Taxonomy" id="1389203"/>
    <lineage>
        <taxon>Eukaryota</taxon>
        <taxon>Fungi</taxon>
        <taxon>Dikarya</taxon>
        <taxon>Basidiomycota</taxon>
        <taxon>Pucciniomycotina</taxon>
        <taxon>Pucciniomycetes</taxon>
        <taxon>Pucciniales</taxon>
        <taxon>Sphaerophragmiaceae</taxon>
        <taxon>Austropuccinia</taxon>
    </lineage>
</organism>
<name>A0A9Q3CHD1_9BASI</name>
<reference evidence="1" key="1">
    <citation type="submission" date="2021-03" db="EMBL/GenBank/DDBJ databases">
        <title>Draft genome sequence of rust myrtle Austropuccinia psidii MF-1, a brazilian biotype.</title>
        <authorList>
            <person name="Quecine M.C."/>
            <person name="Pachon D.M.R."/>
            <person name="Bonatelli M.L."/>
            <person name="Correr F.H."/>
            <person name="Franceschini L.M."/>
            <person name="Leite T.F."/>
            <person name="Margarido G.R.A."/>
            <person name="Almeida C.A."/>
            <person name="Ferrarezi J.A."/>
            <person name="Labate C.A."/>
        </authorList>
    </citation>
    <scope>NUCLEOTIDE SEQUENCE</scope>
    <source>
        <strain evidence="1">MF-1</strain>
    </source>
</reference>
<dbReference type="Proteomes" id="UP000765509">
    <property type="component" value="Unassembled WGS sequence"/>
</dbReference>